<dbReference type="AlphaFoldDB" id="A0A8J2YJ82"/>
<dbReference type="PROSITE" id="PS51688">
    <property type="entry name" value="ICA"/>
    <property type="match status" value="1"/>
</dbReference>
<dbReference type="Proteomes" id="UP000628775">
    <property type="component" value="Unassembled WGS sequence"/>
</dbReference>
<feature type="coiled-coil region" evidence="1">
    <location>
        <begin position="1150"/>
        <end position="1184"/>
    </location>
</feature>
<accession>A0A8J2YJ82</accession>
<reference evidence="3" key="1">
    <citation type="journal article" date="2014" name="Int. J. Syst. Evol. Microbiol.">
        <title>Complete genome sequence of Corynebacterium casei LMG S-19264T (=DSM 44701T), isolated from a smear-ripened cheese.</title>
        <authorList>
            <consortium name="US DOE Joint Genome Institute (JGI-PGF)"/>
            <person name="Walter F."/>
            <person name="Albersmeier A."/>
            <person name="Kalinowski J."/>
            <person name="Ruckert C."/>
        </authorList>
    </citation>
    <scope>NUCLEOTIDE SEQUENCE</scope>
    <source>
        <strain evidence="3">CGMCC 1.15371</strain>
    </source>
</reference>
<reference evidence="3" key="2">
    <citation type="submission" date="2020-09" db="EMBL/GenBank/DDBJ databases">
        <authorList>
            <person name="Sun Q."/>
            <person name="Zhou Y."/>
        </authorList>
    </citation>
    <scope>NUCLEOTIDE SEQUENCE</scope>
    <source>
        <strain evidence="3">CGMCC 1.15371</strain>
    </source>
</reference>
<keyword evidence="1" id="KW-0175">Coiled coil</keyword>
<comment type="caution">
    <text evidence="3">The sequence shown here is derived from an EMBL/GenBank/DDBJ whole genome shotgun (WGS) entry which is preliminary data.</text>
</comment>
<organism evidence="3 4">
    <name type="scientific">Pullulanibacillus camelliae</name>
    <dbReference type="NCBI Taxonomy" id="1707096"/>
    <lineage>
        <taxon>Bacteria</taxon>
        <taxon>Bacillati</taxon>
        <taxon>Bacillota</taxon>
        <taxon>Bacilli</taxon>
        <taxon>Bacillales</taxon>
        <taxon>Sporolactobacillaceae</taxon>
        <taxon>Pullulanibacillus</taxon>
    </lineage>
</organism>
<dbReference type="InterPro" id="IPR030392">
    <property type="entry name" value="S74_ICA"/>
</dbReference>
<protein>
    <recommendedName>
        <fullName evidence="2">Peptidase S74 domain-containing protein</fullName>
    </recommendedName>
</protein>
<dbReference type="Gene3D" id="1.20.5.340">
    <property type="match status" value="1"/>
</dbReference>
<evidence type="ECO:0000256" key="1">
    <source>
        <dbReference type="SAM" id="Coils"/>
    </source>
</evidence>
<evidence type="ECO:0000313" key="3">
    <source>
        <dbReference type="EMBL" id="GGE47553.1"/>
    </source>
</evidence>
<gene>
    <name evidence="3" type="ORF">GCM10011391_27960</name>
</gene>
<dbReference type="InterPro" id="IPR007119">
    <property type="entry name" value="Phage_tail_spike_N"/>
</dbReference>
<sequence>MIHLLDRNEKIINVLANPSESKGYWDTKMTEDIDNSLLTFDFTTFGDIDFDKVIKITAQDQDGNHRLFIISDINKTHDDNGLVQTIEADGDHVFLGKDKPLRPQTLTGATLETAAEFCLQGTNYQLGQVDYLGAQDVVIKEYLSPLAFLQQLKDQFKCQLRFRVDIVGNTVVRYVDLLAPTDAFSGKEIEFGKDIVGLTRKEDRSSIVTRMIGEAFDADGNLVTFESINDGKDYVSSPEAFDRWAINGQHIYGVHQYQPDDGGDIDKQKMMDATYAALENTNDAVVSYELTNAALEQITGYEHERVRVYMNVRIKDVYFNPALYLTAQVQHTEMPELHDKSNDFVYQFGNYKVVKVTTSKQIKDLQSQLFRHSNVWTSAKPTAVAAQQTANTANQTANTAADTANQAYTQATNAAQMADDALTASNGKNTNYYGPDPPDAPIPGDNWFVEDDNGTITAIKHWDGTQWVVDVDNTSINNAIAQAQQDVTNALNQANSAFDTANQLSQDVTTAVNKAQDAFDAADALSQTVDQNTGDISTLKQTAQGLQSDVRDNANNISSVTQLATGLQSRMTSAEGDINTLTQTADSLTSTITNLQIGGRNYQVNSAFQDGTTNGYSISASATVNLSGFNPVGAQYELRVDASKGNYVYQDLNKSNVFAGKNMIWSFYYSAGSLTGTFQAYIRITDSSGNYTYIDSNKDRGRSGWQRIIIPLDLTGYSESDISEIRLTLNFEHSTGGTIYLTAFKFEEGTKPTDWSPAPEDMATASQISQLADDINLRVVQKNDVINQLNISTEGILIAGNRVHITGQTTIDNAVIKDAMIDSVSANKISATSLSAISANLGNITAGTIRGAEIYANGPLGQVEITDAGWLVRDANNNVRMGVTTESVDWADDNPSGINFLSTNGTWLGWIGTQQNAQDSGVTASLQMQGYKSITISAPSIDIGSASSLNIDGSLIANSYMYSDALDSNPNSAGIHIYIRPKSGGELRATTTGSTSDYADIRGAFFYGNAFDINTGTHVYMRPTSSGEVRATATGSTSTYRPVRASSFPTSSLADYKTHIKPWTDSVWDIVKSMELYEYQLKDDVADGVDFVRHGFVIGDGYNTPEMVMTPDGEAVEQYLMNSLSLKVGQELIVRDELKEQRIQVLEEQSQNIIVKQADHEDRISELEQELVEAKQRISQLEAA</sequence>
<evidence type="ECO:0000313" key="4">
    <source>
        <dbReference type="Proteomes" id="UP000628775"/>
    </source>
</evidence>
<proteinExistence type="predicted"/>
<dbReference type="NCBIfam" id="TIGR01665">
    <property type="entry name" value="put_anti_recept"/>
    <property type="match status" value="1"/>
</dbReference>
<name>A0A8J2YJ82_9BACL</name>
<feature type="domain" description="Peptidase S74" evidence="2">
    <location>
        <begin position="1052"/>
        <end position="1184"/>
    </location>
</feature>
<keyword evidence="4" id="KW-1185">Reference proteome</keyword>
<dbReference type="RefSeq" id="WP_188695340.1">
    <property type="nucleotide sequence ID" value="NZ_BMIR01000014.1"/>
</dbReference>
<dbReference type="EMBL" id="BMIR01000014">
    <property type="protein sequence ID" value="GGE47553.1"/>
    <property type="molecule type" value="Genomic_DNA"/>
</dbReference>
<evidence type="ECO:0000259" key="2">
    <source>
        <dbReference type="PROSITE" id="PS51688"/>
    </source>
</evidence>